<proteinExistence type="predicted"/>
<accession>A0A7T0BTD6</accession>
<sequence length="112" mass="12987">MSGIKFVEFIFIAVVLVLVGIPLFKKFPPRRLFAPLDKETEEYKHLLVRKEEVLLAIKEAELDFKVNKMSQKDFDIIRQKLEKEALDVMEKIDALEKVLKTKKPASRSVDIA</sequence>
<dbReference type="Proteomes" id="UP000594688">
    <property type="component" value="Chromosome"/>
</dbReference>
<feature type="transmembrane region" description="Helical" evidence="1">
    <location>
        <begin position="6"/>
        <end position="24"/>
    </location>
</feature>
<keyword evidence="1" id="KW-1133">Transmembrane helix</keyword>
<evidence type="ECO:0000313" key="3">
    <source>
        <dbReference type="Proteomes" id="UP000594688"/>
    </source>
</evidence>
<evidence type="ECO:0000256" key="1">
    <source>
        <dbReference type="SAM" id="Phobius"/>
    </source>
</evidence>
<dbReference type="KEGG" id="nli:G3M70_01650"/>
<dbReference type="EMBL" id="CP048685">
    <property type="protein sequence ID" value="QPJ60659.1"/>
    <property type="molecule type" value="Genomic_DNA"/>
</dbReference>
<evidence type="ECO:0000313" key="2">
    <source>
        <dbReference type="EMBL" id="QPJ60659.1"/>
    </source>
</evidence>
<reference evidence="2 3" key="1">
    <citation type="submission" date="2020-02" db="EMBL/GenBank/DDBJ databases">
        <title>Genomic and physiological characterization of two novel Nitrospinaceae genera.</title>
        <authorList>
            <person name="Mueller A.J."/>
            <person name="Jung M.-Y."/>
            <person name="Strachan C.R."/>
            <person name="Herbold C.W."/>
            <person name="Kirkegaard R.H."/>
            <person name="Daims H."/>
        </authorList>
    </citation>
    <scope>NUCLEOTIDE SEQUENCE [LARGE SCALE GENOMIC DNA]</scope>
    <source>
        <strain evidence="2">EB</strain>
    </source>
</reference>
<name>A0A7T0BTD6_9BACT</name>
<dbReference type="AlphaFoldDB" id="A0A7T0BTD6"/>
<protein>
    <submittedName>
        <fullName evidence="2">Uncharacterized protein</fullName>
    </submittedName>
</protein>
<organism evidence="2 3">
    <name type="scientific">Candidatus Nitronauta litoralis</name>
    <dbReference type="NCBI Taxonomy" id="2705533"/>
    <lineage>
        <taxon>Bacteria</taxon>
        <taxon>Pseudomonadati</taxon>
        <taxon>Nitrospinota/Tectimicrobiota group</taxon>
        <taxon>Nitrospinota</taxon>
        <taxon>Nitrospinia</taxon>
        <taxon>Nitrospinales</taxon>
        <taxon>Nitrospinaceae</taxon>
        <taxon>Candidatus Nitronauta</taxon>
    </lineage>
</organism>
<gene>
    <name evidence="2" type="ORF">G3M70_01650</name>
</gene>
<keyword evidence="1" id="KW-0812">Transmembrane</keyword>
<keyword evidence="1" id="KW-0472">Membrane</keyword>